<accession>A0A316AKH4</accession>
<dbReference type="InterPro" id="IPR000757">
    <property type="entry name" value="Beta-glucanase-like"/>
</dbReference>
<dbReference type="PIRSF" id="PIRSF001097">
    <property type="entry name" value="Agarase"/>
    <property type="match status" value="1"/>
</dbReference>
<evidence type="ECO:0000313" key="8">
    <source>
        <dbReference type="Proteomes" id="UP000245880"/>
    </source>
</evidence>
<dbReference type="OrthoDB" id="1421570at2"/>
<evidence type="ECO:0000259" key="6">
    <source>
        <dbReference type="PROSITE" id="PS51762"/>
    </source>
</evidence>
<reference evidence="7 8" key="1">
    <citation type="submission" date="2018-03" db="EMBL/GenBank/DDBJ databases">
        <title>Genomic Encyclopedia of Archaeal and Bacterial Type Strains, Phase II (KMG-II): from individual species to whole genera.</title>
        <authorList>
            <person name="Goeker M."/>
        </authorList>
    </citation>
    <scope>NUCLEOTIDE SEQUENCE [LARGE SCALE GENOMIC DNA]</scope>
    <source>
        <strain evidence="7 8">DSM 100346</strain>
    </source>
</reference>
<dbReference type="AlphaFoldDB" id="A0A316AKH4"/>
<organism evidence="7 8">
    <name type="scientific">Dyadobacter jejuensis</name>
    <dbReference type="NCBI Taxonomy" id="1082580"/>
    <lineage>
        <taxon>Bacteria</taxon>
        <taxon>Pseudomonadati</taxon>
        <taxon>Bacteroidota</taxon>
        <taxon>Cytophagia</taxon>
        <taxon>Cytophagales</taxon>
        <taxon>Spirosomataceae</taxon>
        <taxon>Dyadobacter</taxon>
    </lineage>
</organism>
<dbReference type="GO" id="GO:0033916">
    <property type="term" value="F:beta-agarase activity"/>
    <property type="evidence" value="ECO:0007669"/>
    <property type="project" value="InterPro"/>
</dbReference>
<dbReference type="InterPro" id="IPR016287">
    <property type="entry name" value="Beta_agarase"/>
</dbReference>
<dbReference type="InterPro" id="IPR013320">
    <property type="entry name" value="ConA-like_dom_sf"/>
</dbReference>
<keyword evidence="3 7" id="KW-0378">Hydrolase</keyword>
<evidence type="ECO:0000256" key="4">
    <source>
        <dbReference type="ARBA" id="ARBA00023295"/>
    </source>
</evidence>
<comment type="caution">
    <text evidence="7">The sequence shown here is derived from an EMBL/GenBank/DDBJ whole genome shotgun (WGS) entry which is preliminary data.</text>
</comment>
<evidence type="ECO:0000256" key="3">
    <source>
        <dbReference type="ARBA" id="ARBA00022801"/>
    </source>
</evidence>
<feature type="domain" description="GH16" evidence="6">
    <location>
        <begin position="5"/>
        <end position="279"/>
    </location>
</feature>
<evidence type="ECO:0000256" key="5">
    <source>
        <dbReference type="PIRSR" id="PIRSR001097-50"/>
    </source>
</evidence>
<dbReference type="RefSeq" id="WP_109674598.1">
    <property type="nucleotide sequence ID" value="NZ_QGDT01000005.1"/>
</dbReference>
<evidence type="ECO:0000256" key="2">
    <source>
        <dbReference type="ARBA" id="ARBA00022729"/>
    </source>
</evidence>
<feature type="active site" description="Nucleophile" evidence="5">
    <location>
        <position position="143"/>
    </location>
</feature>
<dbReference type="SUPFAM" id="SSF49899">
    <property type="entry name" value="Concanavalin A-like lectins/glucanases"/>
    <property type="match status" value="1"/>
</dbReference>
<dbReference type="PROSITE" id="PS51762">
    <property type="entry name" value="GH16_2"/>
    <property type="match status" value="1"/>
</dbReference>
<protein>
    <submittedName>
        <fullName evidence="7">Glycosyl hydrolase family 16</fullName>
    </submittedName>
</protein>
<name>A0A316AKH4_9BACT</name>
<keyword evidence="4" id="KW-0326">Glycosidase</keyword>
<dbReference type="Proteomes" id="UP000245880">
    <property type="component" value="Unassembled WGS sequence"/>
</dbReference>
<dbReference type="Pfam" id="PF00722">
    <property type="entry name" value="Glyco_hydro_16"/>
    <property type="match status" value="1"/>
</dbReference>
<dbReference type="EMBL" id="QGDT01000005">
    <property type="protein sequence ID" value="PWJ58002.1"/>
    <property type="molecule type" value="Genomic_DNA"/>
</dbReference>
<dbReference type="Gene3D" id="2.60.120.200">
    <property type="match status" value="1"/>
</dbReference>
<evidence type="ECO:0000313" key="7">
    <source>
        <dbReference type="EMBL" id="PWJ58002.1"/>
    </source>
</evidence>
<evidence type="ECO:0000256" key="1">
    <source>
        <dbReference type="ARBA" id="ARBA00006865"/>
    </source>
</evidence>
<dbReference type="GO" id="GO:0005975">
    <property type="term" value="P:carbohydrate metabolic process"/>
    <property type="evidence" value="ECO:0007669"/>
    <property type="project" value="InterPro"/>
</dbReference>
<feature type="active site" description="Proton donor" evidence="5">
    <location>
        <position position="148"/>
    </location>
</feature>
<sequence length="282" mass="31807">MRNAVIWSILFVGSLGWGFAQPAAPKGYHWVKNGAFSDEFDGDVLDSSKWFDRSPYWKNGRPPADFRASNVSVKDGNLQIKNEVLDPAEGVYNLTGGAVASKSAEASYGYYEVRMKASGVSMSSTFWLKTPTYKEGCKTYKSELDIVEAIGGAKKFAAFKYKMKSNAHLFVTDCDGNKQPTSSTPGETNLVAAVDSVYHVFGCWWKDANTLEFYYNGDYAFTIHPDTTERKTPFDRPMYMHLVTETYSWEVPPTKEELADKTKNVTYYDWVRSYTLAPDDKK</sequence>
<comment type="similarity">
    <text evidence="1">Belongs to the glycosyl hydrolase 16 family.</text>
</comment>
<proteinExistence type="inferred from homology"/>
<gene>
    <name evidence="7" type="ORF">CLV98_105182</name>
</gene>
<keyword evidence="8" id="KW-1185">Reference proteome</keyword>
<keyword evidence="2" id="KW-0732">Signal</keyword>